<dbReference type="InterPro" id="IPR053182">
    <property type="entry name" value="YobU-like_regulator"/>
</dbReference>
<dbReference type="Gene3D" id="3.20.80.10">
    <property type="entry name" value="Regulatory factor, effector binding domain"/>
    <property type="match status" value="1"/>
</dbReference>
<dbReference type="EMBL" id="CP038015">
    <property type="protein sequence ID" value="QBP42420.1"/>
    <property type="molecule type" value="Genomic_DNA"/>
</dbReference>
<keyword evidence="3" id="KW-1185">Reference proteome</keyword>
<sequence>MQVRIKEKPEFRIIGVKRTFSCDNGENKIEIPKMWDEVHQNGINDELVELNSGEVKGLLGVCRGMDSAENTMEYWIATAYNGEENPHRYERLDIPAATYAVFAIVGPMPQAMQSMWEKIYSEWFPASAFRPSGSPELEVYTNDDASKEDYRSEIWIPVVEKKMVHIPVTIH</sequence>
<reference evidence="2 3" key="1">
    <citation type="submission" date="2019-03" db="EMBL/GenBank/DDBJ databases">
        <title>Complete genome sequence of Paenisporosarcina antarctica CGMCC 1.6503T.</title>
        <authorList>
            <person name="Rong J.-C."/>
            <person name="Chi N.-Y."/>
            <person name="Zhang Q.-F."/>
        </authorList>
    </citation>
    <scope>NUCLEOTIDE SEQUENCE [LARGE SCALE GENOMIC DNA]</scope>
    <source>
        <strain evidence="2 3">CGMCC 1.6503</strain>
    </source>
</reference>
<dbReference type="SUPFAM" id="SSF55136">
    <property type="entry name" value="Probable bacterial effector-binding domain"/>
    <property type="match status" value="1"/>
</dbReference>
<dbReference type="InterPro" id="IPR029442">
    <property type="entry name" value="GyrI-like"/>
</dbReference>
<dbReference type="PANTHER" id="PTHR36444:SF3">
    <property type="entry name" value="TRANSCRIPTIONAL ACTIVATOR, PUTATIVE-RELATED"/>
    <property type="match status" value="1"/>
</dbReference>
<organism evidence="2 3">
    <name type="scientific">Paenisporosarcina antarctica</name>
    <dbReference type="NCBI Taxonomy" id="417367"/>
    <lineage>
        <taxon>Bacteria</taxon>
        <taxon>Bacillati</taxon>
        <taxon>Bacillota</taxon>
        <taxon>Bacilli</taxon>
        <taxon>Bacillales</taxon>
        <taxon>Caryophanaceae</taxon>
        <taxon>Paenisporosarcina</taxon>
    </lineage>
</organism>
<dbReference type="InterPro" id="IPR011256">
    <property type="entry name" value="Reg_factor_effector_dom_sf"/>
</dbReference>
<dbReference type="Proteomes" id="UP000294292">
    <property type="component" value="Chromosome"/>
</dbReference>
<evidence type="ECO:0000313" key="2">
    <source>
        <dbReference type="EMBL" id="QBP42420.1"/>
    </source>
</evidence>
<proteinExistence type="predicted"/>
<dbReference type="Pfam" id="PF06445">
    <property type="entry name" value="GyrI-like"/>
    <property type="match status" value="1"/>
</dbReference>
<protein>
    <submittedName>
        <fullName evidence="2">AraC family transcriptional regulator</fullName>
    </submittedName>
</protein>
<feature type="domain" description="AraC effector-binding" evidence="1">
    <location>
        <begin position="1"/>
        <end position="159"/>
    </location>
</feature>
<gene>
    <name evidence="2" type="ORF">E2636_15230</name>
</gene>
<evidence type="ECO:0000259" key="1">
    <source>
        <dbReference type="SMART" id="SM00871"/>
    </source>
</evidence>
<evidence type="ECO:0000313" key="3">
    <source>
        <dbReference type="Proteomes" id="UP000294292"/>
    </source>
</evidence>
<dbReference type="SMART" id="SM00871">
    <property type="entry name" value="AraC_E_bind"/>
    <property type="match status" value="1"/>
</dbReference>
<dbReference type="PANTHER" id="PTHR36444">
    <property type="entry name" value="TRANSCRIPTIONAL REGULATOR PROTEIN YOBU-RELATED"/>
    <property type="match status" value="1"/>
</dbReference>
<dbReference type="InterPro" id="IPR010499">
    <property type="entry name" value="AraC_E-bd"/>
</dbReference>
<name>A0A4P7A0A7_9BACL</name>
<dbReference type="RefSeq" id="WP_134210969.1">
    <property type="nucleotide sequence ID" value="NZ_CP038015.1"/>
</dbReference>
<accession>A0A4P7A0A7</accession>
<dbReference type="OrthoDB" id="9801123at2"/>
<dbReference type="AlphaFoldDB" id="A0A4P7A0A7"/>
<dbReference type="KEGG" id="panc:E2636_15230"/>